<dbReference type="PRINTS" id="PR00039">
    <property type="entry name" value="HTHLYSR"/>
</dbReference>
<evidence type="ECO:0000256" key="2">
    <source>
        <dbReference type="ARBA" id="ARBA00023015"/>
    </source>
</evidence>
<evidence type="ECO:0000313" key="6">
    <source>
        <dbReference type="EMBL" id="ETW11507.1"/>
    </source>
</evidence>
<dbReference type="GO" id="GO:0000976">
    <property type="term" value="F:transcription cis-regulatory region binding"/>
    <property type="evidence" value="ECO:0007669"/>
    <property type="project" value="TreeGrafter"/>
</dbReference>
<evidence type="ECO:0000256" key="3">
    <source>
        <dbReference type="ARBA" id="ARBA00023125"/>
    </source>
</evidence>
<keyword evidence="7" id="KW-1185">Reference proteome</keyword>
<reference evidence="6 7" key="1">
    <citation type="journal article" date="2014" name="Antonie Van Leeuwenhoek">
        <title>Roseivivax atlanticus sp. nov., isolated from surface seawater of the Atlantic Ocean.</title>
        <authorList>
            <person name="Li G."/>
            <person name="Lai Q."/>
            <person name="Liu X."/>
            <person name="Sun F."/>
            <person name="Shao Z."/>
        </authorList>
    </citation>
    <scope>NUCLEOTIDE SEQUENCE [LARGE SCALE GENOMIC DNA]</scope>
    <source>
        <strain evidence="6 7">22II-s10s</strain>
    </source>
</reference>
<dbReference type="SUPFAM" id="SSF53850">
    <property type="entry name" value="Periplasmic binding protein-like II"/>
    <property type="match status" value="1"/>
</dbReference>
<keyword evidence="3" id="KW-0238">DNA-binding</keyword>
<name>W4HFH2_9RHOB</name>
<dbReference type="EMBL" id="AQQW01000011">
    <property type="protein sequence ID" value="ETW11507.1"/>
    <property type="molecule type" value="Genomic_DNA"/>
</dbReference>
<dbReference type="InterPro" id="IPR036390">
    <property type="entry name" value="WH_DNA-bd_sf"/>
</dbReference>
<dbReference type="Gene3D" id="1.10.10.10">
    <property type="entry name" value="Winged helix-like DNA-binding domain superfamily/Winged helix DNA-binding domain"/>
    <property type="match status" value="1"/>
</dbReference>
<dbReference type="eggNOG" id="COG0583">
    <property type="taxonomic scope" value="Bacteria"/>
</dbReference>
<dbReference type="SUPFAM" id="SSF46785">
    <property type="entry name" value="Winged helix' DNA-binding domain"/>
    <property type="match status" value="1"/>
</dbReference>
<dbReference type="Proteomes" id="UP000019063">
    <property type="component" value="Unassembled WGS sequence"/>
</dbReference>
<dbReference type="RefSeq" id="WP_043846055.1">
    <property type="nucleotide sequence ID" value="NZ_AQQW01000011.1"/>
</dbReference>
<accession>W4HFH2</accession>
<dbReference type="PANTHER" id="PTHR30126:SF77">
    <property type="entry name" value="TRANSCRIPTIONAL REGULATORY PROTEIN"/>
    <property type="match status" value="1"/>
</dbReference>
<dbReference type="Pfam" id="PF03466">
    <property type="entry name" value="LysR_substrate"/>
    <property type="match status" value="1"/>
</dbReference>
<evidence type="ECO:0000256" key="4">
    <source>
        <dbReference type="ARBA" id="ARBA00023163"/>
    </source>
</evidence>
<dbReference type="InterPro" id="IPR005119">
    <property type="entry name" value="LysR_subst-bd"/>
</dbReference>
<feature type="domain" description="HTH lysR-type" evidence="5">
    <location>
        <begin position="1"/>
        <end position="58"/>
    </location>
</feature>
<keyword evidence="4" id="KW-0804">Transcription</keyword>
<dbReference type="AlphaFoldDB" id="W4HFH2"/>
<dbReference type="PATRIC" id="fig|1317118.6.peg.3367"/>
<keyword evidence="2" id="KW-0805">Transcription regulation</keyword>
<sequence>MNFKQLEAFHWLSQLQNYRLTAERLGLTQPAVSARIQSLEEDLGKALIDRDAPGFALTDQGIEVAEYALQFLNLREAMTSRLQDKRKRRLTVGLAGMAAITWGPILQRAVKAADEDLLLDIYSGSDSQLGGFVASGTLDAAFTASGDRADAGGFSVLYEVGWAARPDVIDGCALPMTPEALRSLPLVLYPKTSPLFNPVAEYVEERRARPAPRHYGNSLATICEMIRLGYGASALALAPLEDDIAEGRLMRIPVTEAIPPLDVGCTYVNRARRKQVGAVLEMAREAAREWCSAHPAYSSFVDGG</sequence>
<dbReference type="Pfam" id="PF00126">
    <property type="entry name" value="HTH_1"/>
    <property type="match status" value="1"/>
</dbReference>
<comment type="caution">
    <text evidence="6">The sequence shown here is derived from an EMBL/GenBank/DDBJ whole genome shotgun (WGS) entry which is preliminary data.</text>
</comment>
<gene>
    <name evidence="6" type="ORF">ATO8_16370</name>
</gene>
<comment type="similarity">
    <text evidence="1">Belongs to the LysR transcriptional regulatory family.</text>
</comment>
<dbReference type="CDD" id="cd05466">
    <property type="entry name" value="PBP2_LTTR_substrate"/>
    <property type="match status" value="1"/>
</dbReference>
<proteinExistence type="inferred from homology"/>
<protein>
    <submittedName>
        <fullName evidence="6">Transcriptional regulator</fullName>
    </submittedName>
</protein>
<dbReference type="PANTHER" id="PTHR30126">
    <property type="entry name" value="HTH-TYPE TRANSCRIPTIONAL REGULATOR"/>
    <property type="match status" value="1"/>
</dbReference>
<organism evidence="6 7">
    <name type="scientific">Roseivivax marinus</name>
    <dbReference type="NCBI Taxonomy" id="1379903"/>
    <lineage>
        <taxon>Bacteria</taxon>
        <taxon>Pseudomonadati</taxon>
        <taxon>Pseudomonadota</taxon>
        <taxon>Alphaproteobacteria</taxon>
        <taxon>Rhodobacterales</taxon>
        <taxon>Roseobacteraceae</taxon>
        <taxon>Roseivivax</taxon>
    </lineage>
</organism>
<evidence type="ECO:0000313" key="7">
    <source>
        <dbReference type="Proteomes" id="UP000019063"/>
    </source>
</evidence>
<dbReference type="InterPro" id="IPR000847">
    <property type="entry name" value="LysR_HTH_N"/>
</dbReference>
<evidence type="ECO:0000259" key="5">
    <source>
        <dbReference type="PROSITE" id="PS50931"/>
    </source>
</evidence>
<dbReference type="PROSITE" id="PS50931">
    <property type="entry name" value="HTH_LYSR"/>
    <property type="match status" value="1"/>
</dbReference>
<dbReference type="InterPro" id="IPR036388">
    <property type="entry name" value="WH-like_DNA-bd_sf"/>
</dbReference>
<dbReference type="STRING" id="1379903.ATO8_16370"/>
<evidence type="ECO:0000256" key="1">
    <source>
        <dbReference type="ARBA" id="ARBA00009437"/>
    </source>
</evidence>
<dbReference type="Gene3D" id="3.40.190.10">
    <property type="entry name" value="Periplasmic binding protein-like II"/>
    <property type="match status" value="2"/>
</dbReference>
<dbReference type="GO" id="GO:0003700">
    <property type="term" value="F:DNA-binding transcription factor activity"/>
    <property type="evidence" value="ECO:0007669"/>
    <property type="project" value="InterPro"/>
</dbReference>